<evidence type="ECO:0000313" key="1">
    <source>
        <dbReference type="EMBL" id="KRY68908.1"/>
    </source>
</evidence>
<name>A0A0V1E584_TRIPS</name>
<reference evidence="1 2" key="1">
    <citation type="submission" date="2015-01" db="EMBL/GenBank/DDBJ databases">
        <title>Evolution of Trichinella species and genotypes.</title>
        <authorList>
            <person name="Korhonen P.K."/>
            <person name="Edoardo P."/>
            <person name="Giuseppe L.R."/>
            <person name="Gasser R.B."/>
        </authorList>
    </citation>
    <scope>NUCLEOTIDE SEQUENCE [LARGE SCALE GENOMIC DNA]</scope>
    <source>
        <strain evidence="1">ISS13</strain>
    </source>
</reference>
<protein>
    <submittedName>
        <fullName evidence="1">Uncharacterized protein</fullName>
    </submittedName>
</protein>
<comment type="caution">
    <text evidence="1">The sequence shown here is derived from an EMBL/GenBank/DDBJ whole genome shotgun (WGS) entry which is preliminary data.</text>
</comment>
<evidence type="ECO:0000313" key="2">
    <source>
        <dbReference type="Proteomes" id="UP000054632"/>
    </source>
</evidence>
<dbReference type="Proteomes" id="UP000054632">
    <property type="component" value="Unassembled WGS sequence"/>
</dbReference>
<dbReference type="AlphaFoldDB" id="A0A0V1E584"/>
<organism evidence="1 2">
    <name type="scientific">Trichinella pseudospiralis</name>
    <name type="common">Parasitic roundworm</name>
    <dbReference type="NCBI Taxonomy" id="6337"/>
    <lineage>
        <taxon>Eukaryota</taxon>
        <taxon>Metazoa</taxon>
        <taxon>Ecdysozoa</taxon>
        <taxon>Nematoda</taxon>
        <taxon>Enoplea</taxon>
        <taxon>Dorylaimia</taxon>
        <taxon>Trichinellida</taxon>
        <taxon>Trichinellidae</taxon>
        <taxon>Trichinella</taxon>
    </lineage>
</organism>
<proteinExistence type="predicted"/>
<dbReference type="EMBL" id="JYDR01000101">
    <property type="protein sequence ID" value="KRY68908.1"/>
    <property type="molecule type" value="Genomic_DNA"/>
</dbReference>
<accession>A0A0V1E584</accession>
<sequence length="166" mass="18976">MRCTLTVNDIEPCHAVSQQLIQFTRLECAFFQGTMDRERPSRQQLNDQAAMQWRSIFGLSVHFMIIIDFVSSSGCRRCQKAGQERGRIQCRRLLTVTSLLDKCSLIVGLQKGSGKMRKNLNQTKLQQYQLAADRFAIVCRIEICHCSTETLYKLCGSSPYCQQVTN</sequence>
<gene>
    <name evidence="1" type="ORF">T4A_4035</name>
</gene>